<keyword evidence="1" id="KW-0472">Membrane</keyword>
<accession>F8F5U5</accession>
<dbReference type="Proteomes" id="UP000006620">
    <property type="component" value="Chromosome"/>
</dbReference>
<organism evidence="2 3">
    <name type="scientific">Paenibacillus mucilaginosus (strain KNP414)</name>
    <dbReference type="NCBI Taxonomy" id="1036673"/>
    <lineage>
        <taxon>Bacteria</taxon>
        <taxon>Bacillati</taxon>
        <taxon>Bacillota</taxon>
        <taxon>Bacilli</taxon>
        <taxon>Bacillales</taxon>
        <taxon>Paenibacillaceae</taxon>
        <taxon>Paenibacillus</taxon>
    </lineage>
</organism>
<keyword evidence="1" id="KW-1133">Transmembrane helix</keyword>
<evidence type="ECO:0000313" key="2">
    <source>
        <dbReference type="EMBL" id="AEI41509.1"/>
    </source>
</evidence>
<dbReference type="RefSeq" id="WP_013916670.1">
    <property type="nucleotide sequence ID" value="NC_015690.1"/>
</dbReference>
<feature type="transmembrane region" description="Helical" evidence="1">
    <location>
        <begin position="21"/>
        <end position="45"/>
    </location>
</feature>
<name>F8F5U5_PAEMK</name>
<dbReference type="HOGENOM" id="CLU_823476_0_0_9"/>
<protein>
    <recommendedName>
        <fullName evidence="4">TadE family protein</fullName>
    </recommendedName>
</protein>
<reference evidence="3" key="1">
    <citation type="submission" date="2011-06" db="EMBL/GenBank/DDBJ databases">
        <title>Complete genome sequence of Paenibacillus mucilaginosus KNP414.</title>
        <authorList>
            <person name="Wang J."/>
            <person name="Hu S."/>
            <person name="Hu X."/>
            <person name="Zhang B."/>
            <person name="Dong D."/>
            <person name="Zhang S."/>
            <person name="Zhao K."/>
            <person name="Wu D."/>
        </authorList>
    </citation>
    <scope>NUCLEOTIDE SEQUENCE [LARGE SCALE GENOMIC DNA]</scope>
    <source>
        <strain evidence="3">KNP414</strain>
    </source>
</reference>
<evidence type="ECO:0000313" key="3">
    <source>
        <dbReference type="Proteomes" id="UP000006620"/>
    </source>
</evidence>
<dbReference type="KEGG" id="pms:KNP414_02951"/>
<sequence>MHAIPLRLQRFVRDSRGQFSIEASLTMPAILLATVLLIFLALYVYHQANLYQTASVSANRTAYNWDNSKKEYRTGAVMNGERDGLYWRLTDDHMSNLFSFMLPVSPASVALPSSGGADGGSSPEGKLLRTAGELPSGISGELSYSNQGLLRYVGAALQKSAHLPAFAVKLWGRNEVQAGAQSYVVDPVETIRLTDLTRTFISEVQGRIKPKAALGAMVEPKGEPKEPVRITSHAQAANYLRLLVTGTEQVIQVDPQTKRTVDALDAGGVAHQAYYTFNEKNLREVQMPKDAELLKQGTQVQGVVWHFFKLSKADKVKLSGGLKAELERQGIVVVLHE</sequence>
<keyword evidence="1" id="KW-0812">Transmembrane</keyword>
<reference evidence="2 3" key="2">
    <citation type="journal article" date="2013" name="Genome Announc.">
        <title>Genome Sequence of Growth-Improving Paenibacillus mucilaginosus Strain KNP414.</title>
        <authorList>
            <person name="Lu J.J."/>
            <person name="Wang J.F."/>
            <person name="Hu X.F."/>
        </authorList>
    </citation>
    <scope>NUCLEOTIDE SEQUENCE [LARGE SCALE GENOMIC DNA]</scope>
    <source>
        <strain evidence="2 3">KNP414</strain>
    </source>
</reference>
<dbReference type="AlphaFoldDB" id="F8F5U5"/>
<dbReference type="EMBL" id="CP002869">
    <property type="protein sequence ID" value="AEI41509.1"/>
    <property type="molecule type" value="Genomic_DNA"/>
</dbReference>
<gene>
    <name evidence="2" type="ordered locus">KNP414_02951</name>
</gene>
<evidence type="ECO:0008006" key="4">
    <source>
        <dbReference type="Google" id="ProtNLM"/>
    </source>
</evidence>
<dbReference type="PATRIC" id="fig|1036673.3.peg.2703"/>
<proteinExistence type="predicted"/>
<evidence type="ECO:0000256" key="1">
    <source>
        <dbReference type="SAM" id="Phobius"/>
    </source>
</evidence>